<dbReference type="InterPro" id="IPR053157">
    <property type="entry name" value="Sterol_Uptake_Regulator"/>
</dbReference>
<dbReference type="GO" id="GO:0008270">
    <property type="term" value="F:zinc ion binding"/>
    <property type="evidence" value="ECO:0007669"/>
    <property type="project" value="InterPro"/>
</dbReference>
<proteinExistence type="predicted"/>
<dbReference type="CDD" id="cd00067">
    <property type="entry name" value="GAL4"/>
    <property type="match status" value="1"/>
</dbReference>
<sequence length="498" mass="56959">MRATELEKFSNCFLFLDGDQAVVRSYRQQDRERAKRPHTKSKNGCLACKRRRVKCDEHLPCGHCVNRREKCERPAPRPLTSSRPELPQQPLSSLHHVNTLHIELFHHFEKVTQFTLSFREVWETQLQESFKHEYLMHAILATAAKHMSVLRPRDPRYAEAAIVLLNKSIQSFRETLDTPITPDTCEARLGTSMLINYMAWTELGFLEGQRILADPDAGGLDLSMDLLFLLGSGIRQVFFTAFPMFLKYDSPFMKVGQYHPCDHLQAEADKRGTPWRVIMKKLLCLFDDPRYQGSPGKTSSPSHQGSSPSQQNSPPSMSTDTSDMDLDTGSDTSSKPRSVSPATSSPNSEWQWSCGQKYVTYDEHYLQRVIEHTNDSATAMRYSVEGLTARLLYERISQRLSVLLSFIPDDGSEMVPLPEARHLDIERYFFSFPTLCFGPFLPLILENDSRALVVLYHTYRAANRLLRFEKTWWAAERAATMERLTLAELKARGLEGGI</sequence>
<accession>A0AA38VY19</accession>
<feature type="compositionally biased region" description="Low complexity" evidence="2">
    <location>
        <begin position="299"/>
        <end position="321"/>
    </location>
</feature>
<feature type="region of interest" description="Disordered" evidence="2">
    <location>
        <begin position="293"/>
        <end position="350"/>
    </location>
</feature>
<dbReference type="AlphaFoldDB" id="A0AA38VY19"/>
<evidence type="ECO:0000313" key="5">
    <source>
        <dbReference type="Proteomes" id="UP001174691"/>
    </source>
</evidence>
<dbReference type="InterPro" id="IPR001138">
    <property type="entry name" value="Zn2Cys6_DnaBD"/>
</dbReference>
<reference evidence="4" key="1">
    <citation type="submission" date="2022-07" db="EMBL/GenBank/DDBJ databases">
        <title>Fungi with potential for degradation of polypropylene.</title>
        <authorList>
            <person name="Gostincar C."/>
        </authorList>
    </citation>
    <scope>NUCLEOTIDE SEQUENCE</scope>
    <source>
        <strain evidence="4">EXF-13287</strain>
    </source>
</reference>
<keyword evidence="1" id="KW-0539">Nucleus</keyword>
<feature type="domain" description="Zn(2)-C6 fungal-type" evidence="3">
    <location>
        <begin position="44"/>
        <end position="71"/>
    </location>
</feature>
<name>A0AA38VY19_9PEZI</name>
<protein>
    <submittedName>
        <fullName evidence="4">C6 transcription factor</fullName>
    </submittedName>
</protein>
<dbReference type="PANTHER" id="PTHR47784:SF5">
    <property type="entry name" value="STEROL UPTAKE CONTROL PROTEIN 2"/>
    <property type="match status" value="1"/>
</dbReference>
<comment type="caution">
    <text evidence="4">The sequence shown here is derived from an EMBL/GenBank/DDBJ whole genome shotgun (WGS) entry which is preliminary data.</text>
</comment>
<dbReference type="GO" id="GO:0001228">
    <property type="term" value="F:DNA-binding transcription activator activity, RNA polymerase II-specific"/>
    <property type="evidence" value="ECO:0007669"/>
    <property type="project" value="TreeGrafter"/>
</dbReference>
<dbReference type="PANTHER" id="PTHR47784">
    <property type="entry name" value="STEROL UPTAKE CONTROL PROTEIN 2"/>
    <property type="match status" value="1"/>
</dbReference>
<dbReference type="PROSITE" id="PS50048">
    <property type="entry name" value="ZN2_CY6_FUNGAL_2"/>
    <property type="match status" value="1"/>
</dbReference>
<evidence type="ECO:0000256" key="2">
    <source>
        <dbReference type="SAM" id="MobiDB-lite"/>
    </source>
</evidence>
<dbReference type="Gene3D" id="4.10.240.10">
    <property type="entry name" value="Zn(2)-C6 fungal-type DNA-binding domain"/>
    <property type="match status" value="1"/>
</dbReference>
<dbReference type="InterPro" id="IPR036864">
    <property type="entry name" value="Zn2-C6_fun-type_DNA-bd_sf"/>
</dbReference>
<evidence type="ECO:0000259" key="3">
    <source>
        <dbReference type="PROSITE" id="PS50048"/>
    </source>
</evidence>
<dbReference type="EMBL" id="JANBVN010000058">
    <property type="protein sequence ID" value="KAJ9152253.1"/>
    <property type="molecule type" value="Genomic_DNA"/>
</dbReference>
<keyword evidence="5" id="KW-1185">Reference proteome</keyword>
<dbReference type="Proteomes" id="UP001174691">
    <property type="component" value="Unassembled WGS sequence"/>
</dbReference>
<dbReference type="Pfam" id="PF00172">
    <property type="entry name" value="Zn_clus"/>
    <property type="match status" value="1"/>
</dbReference>
<dbReference type="SMART" id="SM00066">
    <property type="entry name" value="GAL4"/>
    <property type="match status" value="1"/>
</dbReference>
<dbReference type="PROSITE" id="PS00463">
    <property type="entry name" value="ZN2_CY6_FUNGAL_1"/>
    <property type="match status" value="1"/>
</dbReference>
<organism evidence="4 5">
    <name type="scientific">Coniochaeta hoffmannii</name>
    <dbReference type="NCBI Taxonomy" id="91930"/>
    <lineage>
        <taxon>Eukaryota</taxon>
        <taxon>Fungi</taxon>
        <taxon>Dikarya</taxon>
        <taxon>Ascomycota</taxon>
        <taxon>Pezizomycotina</taxon>
        <taxon>Sordariomycetes</taxon>
        <taxon>Sordariomycetidae</taxon>
        <taxon>Coniochaetales</taxon>
        <taxon>Coniochaetaceae</taxon>
        <taxon>Coniochaeta</taxon>
    </lineage>
</organism>
<feature type="compositionally biased region" description="Polar residues" evidence="2">
    <location>
        <begin position="335"/>
        <end position="350"/>
    </location>
</feature>
<evidence type="ECO:0000313" key="4">
    <source>
        <dbReference type="EMBL" id="KAJ9152253.1"/>
    </source>
</evidence>
<gene>
    <name evidence="4" type="ORF">NKR19_g4612</name>
</gene>
<evidence type="ECO:0000256" key="1">
    <source>
        <dbReference type="ARBA" id="ARBA00023242"/>
    </source>
</evidence>
<dbReference type="SUPFAM" id="SSF57701">
    <property type="entry name" value="Zn2/Cys6 DNA-binding domain"/>
    <property type="match status" value="1"/>
</dbReference>